<dbReference type="SUPFAM" id="SSF52009">
    <property type="entry name" value="Phosphohistidine domain"/>
    <property type="match status" value="1"/>
</dbReference>
<evidence type="ECO:0000313" key="6">
    <source>
        <dbReference type="Proteomes" id="UP000321234"/>
    </source>
</evidence>
<dbReference type="InterPro" id="IPR008279">
    <property type="entry name" value="PEP-util_enz_mobile_dom"/>
</dbReference>
<feature type="domain" description="PEP-utilising enzyme mobile" evidence="3">
    <location>
        <begin position="764"/>
        <end position="834"/>
    </location>
</feature>
<dbReference type="AlphaFoldDB" id="A0A5C8ZI05"/>
<dbReference type="PANTHER" id="PTHR43615:SF1">
    <property type="entry name" value="PPDK_N DOMAIN-CONTAINING PROTEIN"/>
    <property type="match status" value="1"/>
</dbReference>
<evidence type="ECO:0000313" key="5">
    <source>
        <dbReference type="EMBL" id="TXR57695.1"/>
    </source>
</evidence>
<evidence type="ECO:0000259" key="4">
    <source>
        <dbReference type="Pfam" id="PF01326"/>
    </source>
</evidence>
<feature type="domain" description="Pyruvate phosphate dikinase AMP/ATP-binding" evidence="4">
    <location>
        <begin position="16"/>
        <end position="310"/>
    </location>
</feature>
<accession>A0A5C8ZI05</accession>
<dbReference type="Proteomes" id="UP000321234">
    <property type="component" value="Unassembled WGS sequence"/>
</dbReference>
<organism evidence="5 6">
    <name type="scientific">Quadrisphaera setariae</name>
    <dbReference type="NCBI Taxonomy" id="2593304"/>
    <lineage>
        <taxon>Bacteria</taxon>
        <taxon>Bacillati</taxon>
        <taxon>Actinomycetota</taxon>
        <taxon>Actinomycetes</taxon>
        <taxon>Kineosporiales</taxon>
        <taxon>Kineosporiaceae</taxon>
        <taxon>Quadrisphaera</taxon>
    </lineage>
</organism>
<comment type="caution">
    <text evidence="5">The sequence shown here is derived from an EMBL/GenBank/DDBJ whole genome shotgun (WGS) entry which is preliminary data.</text>
</comment>
<dbReference type="InterPro" id="IPR013815">
    <property type="entry name" value="ATP_grasp_subdomain_1"/>
</dbReference>
<evidence type="ECO:0000256" key="2">
    <source>
        <dbReference type="SAM" id="Phobius"/>
    </source>
</evidence>
<dbReference type="Gene3D" id="3.30.470.20">
    <property type="entry name" value="ATP-grasp fold, B domain"/>
    <property type="match status" value="1"/>
</dbReference>
<evidence type="ECO:0000256" key="1">
    <source>
        <dbReference type="SAM" id="MobiDB-lite"/>
    </source>
</evidence>
<dbReference type="GO" id="GO:0016301">
    <property type="term" value="F:kinase activity"/>
    <property type="evidence" value="ECO:0007669"/>
    <property type="project" value="InterPro"/>
</dbReference>
<dbReference type="GO" id="GO:0005524">
    <property type="term" value="F:ATP binding"/>
    <property type="evidence" value="ECO:0007669"/>
    <property type="project" value="InterPro"/>
</dbReference>
<dbReference type="OrthoDB" id="9765468at2"/>
<keyword evidence="5" id="KW-0670">Pyruvate</keyword>
<dbReference type="InterPro" id="IPR002192">
    <property type="entry name" value="PPDK_AMP/ATP-bd"/>
</dbReference>
<dbReference type="Gene3D" id="3.50.30.10">
    <property type="entry name" value="Phosphohistidine domain"/>
    <property type="match status" value="1"/>
</dbReference>
<dbReference type="InterPro" id="IPR036637">
    <property type="entry name" value="Phosphohistidine_dom_sf"/>
</dbReference>
<feature type="region of interest" description="Disordered" evidence="1">
    <location>
        <begin position="838"/>
        <end position="859"/>
    </location>
</feature>
<sequence>MVPLRDLRRTGVDTAAAGGKAATLGDLLAAGFPVPPGFVVLTDAYEELVAGAGIEAQISRLVAARGPAASDDVRALFTTAPVPADLAYAVVGAWRDLGSPPVAVRSSATSEDLAAASSAGQQDTYLDVRTEEALLAAVRDCWASLWTSRAIDYRAHHQQSGRLALAVLVQHMVGADAAGVLFTADPSTGQRHRAVISAAWGLGEAVVSGTVSTDVVVVDTARRAVVSRTTADKQVLTRARGSGDGGTTEDPVPDHLRHRAVLTDAEALALAELGRRVQEHVGVPVDVEWARDTAGALVLLQARPITALPAPTGDVPTDWAVPVRGGTYWRASIVEQLPDPLTPLFADLAGVAVPRSLRALVDQALGGSPFDDDIRFLTVNGYAYYFFANGAFARMLAATPRALVWLARGEAHTGVRGWRERGHPLYAAQVAAWAARREDEMTHAELLAAAAALLEAGTTYYTAVQSVVPAAVLSEAVFRAVYDRLVRRDGDPPSLDLLLGLDSAPIRAEQSLWDLAEWAHRHPAVAVALRAGRVPDDPAWQQLLHDHLRRHGHVLYSLDVAVPVPADHPEPLLAALRQYLQGHGADPHERQRRAAEHREAATAAVLGRLDPLRREVLVRMLRTAQEAGAAREDALADIGLAWPTIRRFLRASGRRLEAAGVLDDVEDVFWLRLAELEAAGAGDRTPLGDRVAARKEVWRGQRLATPPQLLPQPPAWLRRSLVRAMPGGDEAQTGPVVRGVGASGGRVTAVARVLSGPEDSARLQPGDVLVARMTTPAWTSLFGLASAVVTDVGGPLSHSSIVAREYGIPAVLGTGVATQRLTDGALVTVDGDAGTVTLLPSDGGQDGDDDERVAPGEARRGATWSRSRALLLAGAAAVVVVALCTRRRVRR</sequence>
<dbReference type="Pfam" id="PF01326">
    <property type="entry name" value="PPDK_N"/>
    <property type="match status" value="1"/>
</dbReference>
<dbReference type="EMBL" id="VKAC01000002">
    <property type="protein sequence ID" value="TXR57695.1"/>
    <property type="molecule type" value="Genomic_DNA"/>
</dbReference>
<dbReference type="SUPFAM" id="SSF56059">
    <property type="entry name" value="Glutathione synthetase ATP-binding domain-like"/>
    <property type="match status" value="1"/>
</dbReference>
<proteinExistence type="predicted"/>
<reference evidence="5 6" key="1">
    <citation type="submission" date="2019-07" db="EMBL/GenBank/DDBJ databases">
        <title>Quadrisphaera sp. strain DD2A genome sequencing and assembly.</title>
        <authorList>
            <person name="Kim I."/>
        </authorList>
    </citation>
    <scope>NUCLEOTIDE SEQUENCE [LARGE SCALE GENOMIC DNA]</scope>
    <source>
        <strain evidence="5 6">DD2A</strain>
    </source>
</reference>
<dbReference type="PANTHER" id="PTHR43615">
    <property type="entry name" value="PHOSPHOENOLPYRUVATE SYNTHASE-RELATED"/>
    <property type="match status" value="1"/>
</dbReference>
<keyword evidence="2" id="KW-1133">Transmembrane helix</keyword>
<keyword evidence="2" id="KW-0472">Membrane</keyword>
<feature type="transmembrane region" description="Helical" evidence="2">
    <location>
        <begin position="869"/>
        <end position="885"/>
    </location>
</feature>
<evidence type="ECO:0000259" key="3">
    <source>
        <dbReference type="Pfam" id="PF00391"/>
    </source>
</evidence>
<protein>
    <submittedName>
        <fullName evidence="5">Phosphoenolpyruvate synthase</fullName>
    </submittedName>
</protein>
<dbReference type="InterPro" id="IPR051549">
    <property type="entry name" value="PEP_Utilizing_Enz"/>
</dbReference>
<dbReference type="Gene3D" id="3.30.1490.20">
    <property type="entry name" value="ATP-grasp fold, A domain"/>
    <property type="match status" value="1"/>
</dbReference>
<name>A0A5C8ZI05_9ACTN</name>
<keyword evidence="2" id="KW-0812">Transmembrane</keyword>
<keyword evidence="6" id="KW-1185">Reference proteome</keyword>
<gene>
    <name evidence="5" type="ORF">FMM08_05080</name>
</gene>
<dbReference type="Pfam" id="PF00391">
    <property type="entry name" value="PEP-utilizers"/>
    <property type="match status" value="1"/>
</dbReference>